<evidence type="ECO:0000256" key="1">
    <source>
        <dbReference type="SAM" id="MobiDB-lite"/>
    </source>
</evidence>
<feature type="region of interest" description="Disordered" evidence="1">
    <location>
        <begin position="136"/>
        <end position="177"/>
    </location>
</feature>
<dbReference type="EMBL" id="MG602476">
    <property type="protein sequence ID" value="AUM58769.1"/>
    <property type="molecule type" value="Genomic_DNA"/>
</dbReference>
<gene>
    <name evidence="2" type="ORF">VVP001_069</name>
</gene>
<reference evidence="2 3" key="1">
    <citation type="submission" date="2017-11" db="EMBL/GenBank/DDBJ databases">
        <title>Complete Genome Sequence of Vibrio vulnificus Bacteriophage VVP001.</title>
        <authorList>
            <person name="Kim H.-J."/>
            <person name="Kim Y.-T."/>
            <person name="Lee J.-H."/>
        </authorList>
    </citation>
    <scope>NUCLEOTIDE SEQUENCE [LARGE SCALE GENOMIC DNA]</scope>
</reference>
<organism evidence="2 3">
    <name type="scientific">Vibrio phage VVP001</name>
    <dbReference type="NCBI Taxonomy" id="2059877"/>
    <lineage>
        <taxon>Viruses</taxon>
        <taxon>Duplodnaviria</taxon>
        <taxon>Heunggongvirae</taxon>
        <taxon>Uroviricota</taxon>
        <taxon>Caudoviricetes</taxon>
        <taxon>Mardecavirus</taxon>
        <taxon>Mardecavirus SSP002</taxon>
    </lineage>
</organism>
<evidence type="ECO:0000313" key="3">
    <source>
        <dbReference type="Proteomes" id="UP000278459"/>
    </source>
</evidence>
<accession>A0A3Q8CWK2</accession>
<name>A0A3Q8CWK2_9CAUD</name>
<protein>
    <submittedName>
        <fullName evidence="2">Uncharacterized protein</fullName>
    </submittedName>
</protein>
<evidence type="ECO:0000313" key="2">
    <source>
        <dbReference type="EMBL" id="AUM58769.1"/>
    </source>
</evidence>
<feature type="compositionally biased region" description="Acidic residues" evidence="1">
    <location>
        <begin position="145"/>
        <end position="164"/>
    </location>
</feature>
<dbReference type="Proteomes" id="UP000278459">
    <property type="component" value="Segment"/>
</dbReference>
<proteinExistence type="predicted"/>
<sequence>MGGRVIPPPYFFKFSKLRVRIMSQIDPQEMLKQILAASDNPAELLRGAIQEATSGENGGNALQQLELLLASDPNLKHHLRSGMPASVQEHLRYVPTLIVTFTNGAFGGKPMVINKSDFDADLHEEVDVAKAVKAAAASAAKQEEPTVDEGAGEDATGETEDQTEDAPKQGRSRNRRS</sequence>